<protein>
    <recommendedName>
        <fullName evidence="7">Transposase protein</fullName>
    </recommendedName>
</protein>
<keyword evidence="6" id="KW-1185">Reference proteome</keyword>
<evidence type="ECO:0000313" key="6">
    <source>
        <dbReference type="Proteomes" id="UP000821866"/>
    </source>
</evidence>
<comment type="caution">
    <text evidence="5">The sequence shown here is derived from an EMBL/GenBank/DDBJ whole genome shotgun (WGS) entry which is preliminary data.</text>
</comment>
<evidence type="ECO:0000256" key="1">
    <source>
        <dbReference type="SAM" id="Coils"/>
    </source>
</evidence>
<feature type="domain" description="Transposable element P transposase-like GTP-binding insertion" evidence="4">
    <location>
        <begin position="260"/>
        <end position="375"/>
    </location>
</feature>
<reference evidence="5" key="1">
    <citation type="journal article" date="2020" name="Cell">
        <title>Large-Scale Comparative Analyses of Tick Genomes Elucidate Their Genetic Diversity and Vector Capacities.</title>
        <authorList>
            <consortium name="Tick Genome and Microbiome Consortium (TIGMIC)"/>
            <person name="Jia N."/>
            <person name="Wang J."/>
            <person name="Shi W."/>
            <person name="Du L."/>
            <person name="Sun Y."/>
            <person name="Zhan W."/>
            <person name="Jiang J.F."/>
            <person name="Wang Q."/>
            <person name="Zhang B."/>
            <person name="Ji P."/>
            <person name="Bell-Sakyi L."/>
            <person name="Cui X.M."/>
            <person name="Yuan T.T."/>
            <person name="Jiang B.G."/>
            <person name="Yang W.F."/>
            <person name="Lam T.T."/>
            <person name="Chang Q.C."/>
            <person name="Ding S.J."/>
            <person name="Wang X.J."/>
            <person name="Zhu J.G."/>
            <person name="Ruan X.D."/>
            <person name="Zhao L."/>
            <person name="Wei J.T."/>
            <person name="Ye R.Z."/>
            <person name="Que T.C."/>
            <person name="Du C.H."/>
            <person name="Zhou Y.H."/>
            <person name="Cheng J.X."/>
            <person name="Dai P.F."/>
            <person name="Guo W.B."/>
            <person name="Han X.H."/>
            <person name="Huang E.J."/>
            <person name="Li L.F."/>
            <person name="Wei W."/>
            <person name="Gao Y.C."/>
            <person name="Liu J.Z."/>
            <person name="Shao H.Z."/>
            <person name="Wang X."/>
            <person name="Wang C.C."/>
            <person name="Yang T.C."/>
            <person name="Huo Q.B."/>
            <person name="Li W."/>
            <person name="Chen H.Y."/>
            <person name="Chen S.E."/>
            <person name="Zhou L.G."/>
            <person name="Ni X.B."/>
            <person name="Tian J.H."/>
            <person name="Sheng Y."/>
            <person name="Liu T."/>
            <person name="Pan Y.S."/>
            <person name="Xia L.Y."/>
            <person name="Li J."/>
            <person name="Zhao F."/>
            <person name="Cao W.C."/>
        </authorList>
    </citation>
    <scope>NUCLEOTIDE SEQUENCE</scope>
    <source>
        <strain evidence="5">Rmic-2018</strain>
    </source>
</reference>
<accession>A0A9J6EAV7</accession>
<dbReference type="Pfam" id="PF21787">
    <property type="entry name" value="TNP-like_RNaseH_N"/>
    <property type="match status" value="1"/>
</dbReference>
<name>A0A9J6EAV7_RHIMP</name>
<dbReference type="VEuPathDB" id="VectorBase:LOC119169845"/>
<dbReference type="Proteomes" id="UP000821866">
    <property type="component" value="Chromosome 3"/>
</dbReference>
<feature type="domain" description="Transposable element P transposase-like RNase H" evidence="3">
    <location>
        <begin position="112"/>
        <end position="232"/>
    </location>
</feature>
<dbReference type="InterPro" id="IPR048365">
    <property type="entry name" value="TNP-like_RNaseH_N"/>
</dbReference>
<dbReference type="AlphaFoldDB" id="A0A9J6EAV7"/>
<dbReference type="Pfam" id="PF21788">
    <property type="entry name" value="TNP-like_GBD"/>
    <property type="match status" value="1"/>
</dbReference>
<evidence type="ECO:0008006" key="7">
    <source>
        <dbReference type="Google" id="ProtNLM"/>
    </source>
</evidence>
<dbReference type="EMBL" id="JABSTU010000005">
    <property type="protein sequence ID" value="KAH8031428.1"/>
    <property type="molecule type" value="Genomic_DNA"/>
</dbReference>
<sequence>MEASCPKANESPTSENTNLSEPVQESTSLLSGNHDVGLLAMTGPAVVTNLTCTQDANNPDVLVVRKRWREKERALKAKIERLRKTVDAYKNELQKLKEECSVSAFLEVVADTEEGSTKAVLLLIVDEMRIQQNLLLYHKQRDDFVGDLDMGPGLEQLTPKSGEYLANSLLCFLLCGLCARFKIPVGYFFTKGCTGQQLALVISHVLKKTADAGLDVVRLVTDNHKINVAAMDIMFNGEAVIRAPHPADSSKEIYLSFDQSHIIKNVRSQFLAKHFGRNKQVSSKYVKQLYRMQKHSSMRPVRFLTRKHVYPSNIEKVSVRPAVQLFSTSVTAAVSYLKDQAGHTCDLEFASAGPTIEFMKMMQKWFALMDVSNFQKYIHCNNEDSRPFTDVEDPRLEWRVLAANPEADSETKQCLIDTSEQILSCLDKGLQLRVLDPHKLPAVVTSQPKPECRWRNSRRKLAFPRSERALAIITLTLSCRQRRLSGECCVRLTSLVNSVSRCARSTLHRRLHSARDLARLGTLPDHQYAVSAGTLPPGTFSCALTAALARRMRALPRFHCRRSSRVVRGLPMWKVSVETDARVLGAPAATGCTTSLATQPMARVLGYDDGNEVTGSTANGDTAAEQFLRFS</sequence>
<evidence type="ECO:0000259" key="3">
    <source>
        <dbReference type="Pfam" id="PF21787"/>
    </source>
</evidence>
<evidence type="ECO:0000313" key="5">
    <source>
        <dbReference type="EMBL" id="KAH8031428.1"/>
    </source>
</evidence>
<evidence type="ECO:0000256" key="2">
    <source>
        <dbReference type="SAM" id="MobiDB-lite"/>
    </source>
</evidence>
<feature type="compositionally biased region" description="Polar residues" evidence="2">
    <location>
        <begin position="10"/>
        <end position="27"/>
    </location>
</feature>
<gene>
    <name evidence="5" type="ORF">HPB51_017200</name>
</gene>
<evidence type="ECO:0000259" key="4">
    <source>
        <dbReference type="Pfam" id="PF21788"/>
    </source>
</evidence>
<reference evidence="5" key="2">
    <citation type="submission" date="2021-09" db="EMBL/GenBank/DDBJ databases">
        <authorList>
            <person name="Jia N."/>
            <person name="Wang J."/>
            <person name="Shi W."/>
            <person name="Du L."/>
            <person name="Sun Y."/>
            <person name="Zhan W."/>
            <person name="Jiang J."/>
            <person name="Wang Q."/>
            <person name="Zhang B."/>
            <person name="Ji P."/>
            <person name="Sakyi L.B."/>
            <person name="Cui X."/>
            <person name="Yuan T."/>
            <person name="Jiang B."/>
            <person name="Yang W."/>
            <person name="Lam T.T.-Y."/>
            <person name="Chang Q."/>
            <person name="Ding S."/>
            <person name="Wang X."/>
            <person name="Zhu J."/>
            <person name="Ruan X."/>
            <person name="Zhao L."/>
            <person name="Wei J."/>
            <person name="Que T."/>
            <person name="Du C."/>
            <person name="Cheng J."/>
            <person name="Dai P."/>
            <person name="Han X."/>
            <person name="Huang E."/>
            <person name="Gao Y."/>
            <person name="Liu J."/>
            <person name="Shao H."/>
            <person name="Ye R."/>
            <person name="Li L."/>
            <person name="Wei W."/>
            <person name="Wang X."/>
            <person name="Wang C."/>
            <person name="Huo Q."/>
            <person name="Li W."/>
            <person name="Guo W."/>
            <person name="Chen H."/>
            <person name="Chen S."/>
            <person name="Zhou L."/>
            <person name="Zhou L."/>
            <person name="Ni X."/>
            <person name="Tian J."/>
            <person name="Zhou Y."/>
            <person name="Sheng Y."/>
            <person name="Liu T."/>
            <person name="Pan Y."/>
            <person name="Xia L."/>
            <person name="Li J."/>
            <person name="Zhao F."/>
            <person name="Cao W."/>
        </authorList>
    </citation>
    <scope>NUCLEOTIDE SEQUENCE</scope>
    <source>
        <strain evidence="5">Rmic-2018</strain>
        <tissue evidence="5">Larvae</tissue>
    </source>
</reference>
<feature type="coiled-coil region" evidence="1">
    <location>
        <begin position="65"/>
        <end position="99"/>
    </location>
</feature>
<organism evidence="5 6">
    <name type="scientific">Rhipicephalus microplus</name>
    <name type="common">Cattle tick</name>
    <name type="synonym">Boophilus microplus</name>
    <dbReference type="NCBI Taxonomy" id="6941"/>
    <lineage>
        <taxon>Eukaryota</taxon>
        <taxon>Metazoa</taxon>
        <taxon>Ecdysozoa</taxon>
        <taxon>Arthropoda</taxon>
        <taxon>Chelicerata</taxon>
        <taxon>Arachnida</taxon>
        <taxon>Acari</taxon>
        <taxon>Parasitiformes</taxon>
        <taxon>Ixodida</taxon>
        <taxon>Ixodoidea</taxon>
        <taxon>Ixodidae</taxon>
        <taxon>Rhipicephalinae</taxon>
        <taxon>Rhipicephalus</taxon>
        <taxon>Boophilus</taxon>
    </lineage>
</organism>
<feature type="region of interest" description="Disordered" evidence="2">
    <location>
        <begin position="1"/>
        <end position="27"/>
    </location>
</feature>
<dbReference type="VEuPathDB" id="VectorBase:LOC119163754"/>
<proteinExistence type="predicted"/>
<keyword evidence="1" id="KW-0175">Coiled coil</keyword>
<dbReference type="InterPro" id="IPR048366">
    <property type="entry name" value="TNP-like_GBD"/>
</dbReference>